<evidence type="ECO:0000259" key="3">
    <source>
        <dbReference type="Pfam" id="PF00294"/>
    </source>
</evidence>
<feature type="domain" description="Carbohydrate kinase PfkB" evidence="3">
    <location>
        <begin position="54"/>
        <end position="320"/>
    </location>
</feature>
<dbReference type="AlphaFoldDB" id="A0A2H0UQ79"/>
<evidence type="ECO:0000256" key="2">
    <source>
        <dbReference type="ARBA" id="ARBA00022777"/>
    </source>
</evidence>
<name>A0A2H0UQ79_9BACT</name>
<evidence type="ECO:0000313" key="5">
    <source>
        <dbReference type="Proteomes" id="UP000229615"/>
    </source>
</evidence>
<accession>A0A2H0UQ79</accession>
<protein>
    <recommendedName>
        <fullName evidence="3">Carbohydrate kinase PfkB domain-containing protein</fullName>
    </recommendedName>
</protein>
<dbReference type="GO" id="GO:0016301">
    <property type="term" value="F:kinase activity"/>
    <property type="evidence" value="ECO:0007669"/>
    <property type="project" value="UniProtKB-KW"/>
</dbReference>
<dbReference type="PRINTS" id="PR00990">
    <property type="entry name" value="RIBOKINASE"/>
</dbReference>
<gene>
    <name evidence="4" type="ORF">COU09_01725</name>
</gene>
<evidence type="ECO:0000313" key="4">
    <source>
        <dbReference type="EMBL" id="PIR88550.1"/>
    </source>
</evidence>
<dbReference type="Pfam" id="PF00294">
    <property type="entry name" value="PfkB"/>
    <property type="match status" value="1"/>
</dbReference>
<dbReference type="EMBL" id="PFBB01000017">
    <property type="protein sequence ID" value="PIR88550.1"/>
    <property type="molecule type" value="Genomic_DNA"/>
</dbReference>
<organism evidence="4 5">
    <name type="scientific">Candidatus Harrisonbacteria bacterium CG10_big_fil_rev_8_21_14_0_10_44_23</name>
    <dbReference type="NCBI Taxonomy" id="1974585"/>
    <lineage>
        <taxon>Bacteria</taxon>
        <taxon>Candidatus Harrisoniibacteriota</taxon>
    </lineage>
</organism>
<sequence>MKNINFDVITIGTATKDVFLFSPLFRVLKDEEHLKKIGFPEGRAECFAFGGKIDVEKAIFSTGGGAGNAATTFARQGYKTATIISVGEDPQGEEIVGALEKEGVSVFASKHKKKTSAFSTLLLTESGERTVLVARGAANALDLGQVSLRDLNAKWVYVNPGAIDFTTIEKAVMTFKKKGAKLAINPSTNYLKMPKAKIVKLLKKFDVIILNREEAVMLTKQPHDDERKIFRAFENISSGIIVMTDGPDGALVSDHKFIYRAGIFKDSGVKDRTGAGDAFGSGFVASLAREESVSEPIIKEAIRMASANSTAVVEQVGARDGILSYSSYQRSKHFKRLPVRKIFL</sequence>
<reference evidence="5" key="1">
    <citation type="submission" date="2017-09" db="EMBL/GenBank/DDBJ databases">
        <title>Depth-based differentiation of microbial function through sediment-hosted aquifers and enrichment of novel symbionts in the deep terrestrial subsurface.</title>
        <authorList>
            <person name="Probst A.J."/>
            <person name="Ladd B."/>
            <person name="Jarett J.K."/>
            <person name="Geller-Mcgrath D.E."/>
            <person name="Sieber C.M.K."/>
            <person name="Emerson J.B."/>
            <person name="Anantharaman K."/>
            <person name="Thomas B.C."/>
            <person name="Malmstrom R."/>
            <person name="Stieglmeier M."/>
            <person name="Klingl A."/>
            <person name="Woyke T."/>
            <person name="Ryan C.M."/>
            <person name="Banfield J.F."/>
        </authorList>
    </citation>
    <scope>NUCLEOTIDE SEQUENCE [LARGE SCALE GENOMIC DNA]</scope>
</reference>
<dbReference type="Gene3D" id="3.40.1190.20">
    <property type="match status" value="1"/>
</dbReference>
<dbReference type="InterPro" id="IPR029056">
    <property type="entry name" value="Ribokinase-like"/>
</dbReference>
<dbReference type="GO" id="GO:0006796">
    <property type="term" value="P:phosphate-containing compound metabolic process"/>
    <property type="evidence" value="ECO:0007669"/>
    <property type="project" value="UniProtKB-ARBA"/>
</dbReference>
<comment type="caution">
    <text evidence="4">The sequence shown here is derived from an EMBL/GenBank/DDBJ whole genome shotgun (WGS) entry which is preliminary data.</text>
</comment>
<dbReference type="Proteomes" id="UP000229615">
    <property type="component" value="Unassembled WGS sequence"/>
</dbReference>
<proteinExistence type="predicted"/>
<keyword evidence="1" id="KW-0808">Transferase</keyword>
<dbReference type="PANTHER" id="PTHR10584:SF166">
    <property type="entry name" value="RIBOKINASE"/>
    <property type="match status" value="1"/>
</dbReference>
<dbReference type="PANTHER" id="PTHR10584">
    <property type="entry name" value="SUGAR KINASE"/>
    <property type="match status" value="1"/>
</dbReference>
<dbReference type="InterPro" id="IPR011611">
    <property type="entry name" value="PfkB_dom"/>
</dbReference>
<dbReference type="GO" id="GO:0005829">
    <property type="term" value="C:cytosol"/>
    <property type="evidence" value="ECO:0007669"/>
    <property type="project" value="TreeGrafter"/>
</dbReference>
<dbReference type="SUPFAM" id="SSF53613">
    <property type="entry name" value="Ribokinase-like"/>
    <property type="match status" value="1"/>
</dbReference>
<keyword evidence="2" id="KW-0418">Kinase</keyword>
<dbReference type="InterPro" id="IPR002139">
    <property type="entry name" value="Ribo/fructo_kinase"/>
</dbReference>
<evidence type="ECO:0000256" key="1">
    <source>
        <dbReference type="ARBA" id="ARBA00022679"/>
    </source>
</evidence>